<feature type="domain" description="AAA" evidence="1">
    <location>
        <begin position="2"/>
        <end position="84"/>
    </location>
</feature>
<organism evidence="2 3">
    <name type="scientific">Bacteroides graminisolvens</name>
    <dbReference type="NCBI Taxonomy" id="477666"/>
    <lineage>
        <taxon>Bacteria</taxon>
        <taxon>Pseudomonadati</taxon>
        <taxon>Bacteroidota</taxon>
        <taxon>Bacteroidia</taxon>
        <taxon>Bacteroidales</taxon>
        <taxon>Bacteroidaceae</taxon>
        <taxon>Bacteroides</taxon>
    </lineage>
</organism>
<dbReference type="EMBL" id="DPVG01000228">
    <property type="protein sequence ID" value="HCK24402.1"/>
    <property type="molecule type" value="Genomic_DNA"/>
</dbReference>
<dbReference type="PANTHER" id="PTHR13696">
    <property type="entry name" value="P-LOOP CONTAINING NUCLEOSIDE TRIPHOSPHATE HYDROLASE"/>
    <property type="match status" value="1"/>
</dbReference>
<comment type="caution">
    <text evidence="2">The sequence shown here is derived from an EMBL/GenBank/DDBJ whole genome shotgun (WGS) entry which is preliminary data.</text>
</comment>
<sequence>MITAIINNKGGVAKTTTTLSLGHAFRLLGKTVLIVDLDRQRNSSFTLGVKDEDKTIYDALLGKCSLKECLKEHSDITGLFYIPSGNIDIELE</sequence>
<protein>
    <submittedName>
        <fullName evidence="2">Chromosome partitioning protein ParA</fullName>
    </submittedName>
</protein>
<evidence type="ECO:0000259" key="1">
    <source>
        <dbReference type="Pfam" id="PF13614"/>
    </source>
</evidence>
<accession>A0A3D2SDT0</accession>
<dbReference type="PANTHER" id="PTHR13696:SF99">
    <property type="entry name" value="COBYRINIC ACID AC-DIAMIDE SYNTHASE"/>
    <property type="match status" value="1"/>
</dbReference>
<evidence type="ECO:0000313" key="3">
    <source>
        <dbReference type="Proteomes" id="UP000263098"/>
    </source>
</evidence>
<dbReference type="InterPro" id="IPR027417">
    <property type="entry name" value="P-loop_NTPase"/>
</dbReference>
<proteinExistence type="predicted"/>
<evidence type="ECO:0000313" key="2">
    <source>
        <dbReference type="EMBL" id="HCK24402.1"/>
    </source>
</evidence>
<gene>
    <name evidence="2" type="ORF">DHW31_06385</name>
</gene>
<dbReference type="AlphaFoldDB" id="A0A3D2SDT0"/>
<feature type="non-terminal residue" evidence="2">
    <location>
        <position position="92"/>
    </location>
</feature>
<dbReference type="CDD" id="cd02042">
    <property type="entry name" value="ParAB_family"/>
    <property type="match status" value="1"/>
</dbReference>
<dbReference type="InterPro" id="IPR050678">
    <property type="entry name" value="DNA_Partitioning_ATPase"/>
</dbReference>
<dbReference type="Pfam" id="PF13614">
    <property type="entry name" value="AAA_31"/>
    <property type="match status" value="1"/>
</dbReference>
<dbReference type="Gene3D" id="3.40.50.300">
    <property type="entry name" value="P-loop containing nucleotide triphosphate hydrolases"/>
    <property type="match status" value="1"/>
</dbReference>
<dbReference type="SUPFAM" id="SSF52540">
    <property type="entry name" value="P-loop containing nucleoside triphosphate hydrolases"/>
    <property type="match status" value="1"/>
</dbReference>
<reference evidence="2 3" key="1">
    <citation type="journal article" date="2018" name="Nat. Biotechnol.">
        <title>A standardized bacterial taxonomy based on genome phylogeny substantially revises the tree of life.</title>
        <authorList>
            <person name="Parks D.H."/>
            <person name="Chuvochina M."/>
            <person name="Waite D.W."/>
            <person name="Rinke C."/>
            <person name="Skarshewski A."/>
            <person name="Chaumeil P.A."/>
            <person name="Hugenholtz P."/>
        </authorList>
    </citation>
    <scope>NUCLEOTIDE SEQUENCE [LARGE SCALE GENOMIC DNA]</scope>
    <source>
        <strain evidence="2">UBA9667</strain>
    </source>
</reference>
<dbReference type="InterPro" id="IPR025669">
    <property type="entry name" value="AAA_dom"/>
</dbReference>
<name>A0A3D2SDT0_9BACE</name>
<dbReference type="Proteomes" id="UP000263098">
    <property type="component" value="Unassembled WGS sequence"/>
</dbReference>